<keyword evidence="2" id="KW-1185">Reference proteome</keyword>
<evidence type="ECO:0000313" key="2">
    <source>
        <dbReference type="Proteomes" id="UP000267027"/>
    </source>
</evidence>
<protein>
    <submittedName>
        <fullName evidence="3">Tyr recombinase domain-containing protein</fullName>
    </submittedName>
</protein>
<dbReference type="EMBL" id="UYYA01003971">
    <property type="protein sequence ID" value="VDM58305.1"/>
    <property type="molecule type" value="Genomic_DNA"/>
</dbReference>
<dbReference type="WBParaSite" id="ACOC_0000671901-mRNA-1">
    <property type="protein sequence ID" value="ACOC_0000671901-mRNA-1"/>
    <property type="gene ID" value="ACOC_0000671901"/>
</dbReference>
<name>A0A0R3PNQ2_ANGCS</name>
<proteinExistence type="predicted"/>
<dbReference type="AlphaFoldDB" id="A0A0R3PNQ2"/>
<accession>A0A0R3PNQ2</accession>
<gene>
    <name evidence="1" type="ORF">ACOC_LOCUS6720</name>
</gene>
<dbReference type="Proteomes" id="UP000267027">
    <property type="component" value="Unassembled WGS sequence"/>
</dbReference>
<evidence type="ECO:0000313" key="3">
    <source>
        <dbReference type="WBParaSite" id="ACOC_0000671901-mRNA-1"/>
    </source>
</evidence>
<reference evidence="1 2" key="2">
    <citation type="submission" date="2018-11" db="EMBL/GenBank/DDBJ databases">
        <authorList>
            <consortium name="Pathogen Informatics"/>
        </authorList>
    </citation>
    <scope>NUCLEOTIDE SEQUENCE [LARGE SCALE GENOMIC DNA]</scope>
    <source>
        <strain evidence="1 2">Costa Rica</strain>
    </source>
</reference>
<sequence length="186" mass="20909">MLIMYVFGAGVRLTEYSAFPDVQLSERGGSLCVLSINSRGIQVFENVDTIRPKKISSDHPFSIEQSFGFVSTAPLVRDYDLTQWSISRRCQSISTKVSEHTFVRGIWETTIAQHYDRLNRLISESSIGSSLLSLSSLHSTTSLSTMPAAKVGDRSHSNRPTFAVDEEDCTESKCWKKCRFNKDQTK</sequence>
<dbReference type="OrthoDB" id="10063592at2759"/>
<organism evidence="3">
    <name type="scientific">Angiostrongylus costaricensis</name>
    <name type="common">Nematode worm</name>
    <dbReference type="NCBI Taxonomy" id="334426"/>
    <lineage>
        <taxon>Eukaryota</taxon>
        <taxon>Metazoa</taxon>
        <taxon>Ecdysozoa</taxon>
        <taxon>Nematoda</taxon>
        <taxon>Chromadorea</taxon>
        <taxon>Rhabditida</taxon>
        <taxon>Rhabditina</taxon>
        <taxon>Rhabditomorpha</taxon>
        <taxon>Strongyloidea</taxon>
        <taxon>Metastrongylidae</taxon>
        <taxon>Angiostrongylus</taxon>
    </lineage>
</organism>
<evidence type="ECO:0000313" key="1">
    <source>
        <dbReference type="EMBL" id="VDM58305.1"/>
    </source>
</evidence>
<reference evidence="3" key="1">
    <citation type="submission" date="2017-02" db="UniProtKB">
        <authorList>
            <consortium name="WormBaseParasite"/>
        </authorList>
    </citation>
    <scope>IDENTIFICATION</scope>
</reference>